<gene>
    <name evidence="2" type="ORF">NX778_14555</name>
</gene>
<feature type="signal peptide" evidence="1">
    <location>
        <begin position="1"/>
        <end position="21"/>
    </location>
</feature>
<protein>
    <recommendedName>
        <fullName evidence="4">Secreted protein</fullName>
    </recommendedName>
</protein>
<dbReference type="Proteomes" id="UP001204621">
    <property type="component" value="Unassembled WGS sequence"/>
</dbReference>
<name>A0ABT2CZ91_9BURK</name>
<evidence type="ECO:0008006" key="4">
    <source>
        <dbReference type="Google" id="ProtNLM"/>
    </source>
</evidence>
<sequence length="122" mass="12752">MRTAHVLTLIAAAAASFSASAAPSAANNIDTSMNQVAVTASAYHKPTEGDMASLQGSYQLADGRTLRVSSMGTRLYAEVGDTRTEILSVGPNKYASRNDALRLTFDNGDFPVNVLVSTAAVK</sequence>
<evidence type="ECO:0000313" key="3">
    <source>
        <dbReference type="Proteomes" id="UP001204621"/>
    </source>
</evidence>
<comment type="caution">
    <text evidence="2">The sequence shown here is derived from an EMBL/GenBank/DDBJ whole genome shotgun (WGS) entry which is preliminary data.</text>
</comment>
<reference evidence="2 3" key="1">
    <citation type="submission" date="2022-08" db="EMBL/GenBank/DDBJ databases">
        <title>Reclassification of Massilia species as members of the genera Telluria, Duganella, Pseudoduganella, Mokoshia gen. nov. and Zemynaea gen. nov. using orthogonal and non-orthogonal genome-based approaches.</title>
        <authorList>
            <person name="Bowman J.P."/>
        </authorList>
    </citation>
    <scope>NUCLEOTIDE SEQUENCE [LARGE SCALE GENOMIC DNA]</scope>
    <source>
        <strain evidence="2 3">JCM 31606</strain>
    </source>
</reference>
<keyword evidence="1" id="KW-0732">Signal</keyword>
<keyword evidence="3" id="KW-1185">Reference proteome</keyword>
<evidence type="ECO:0000313" key="2">
    <source>
        <dbReference type="EMBL" id="MCS0659289.1"/>
    </source>
</evidence>
<accession>A0ABT2CZ91</accession>
<dbReference type="EMBL" id="JANUGU010000004">
    <property type="protein sequence ID" value="MCS0659289.1"/>
    <property type="molecule type" value="Genomic_DNA"/>
</dbReference>
<organism evidence="2 3">
    <name type="scientific">Massilia terrae</name>
    <dbReference type="NCBI Taxonomy" id="1811224"/>
    <lineage>
        <taxon>Bacteria</taxon>
        <taxon>Pseudomonadati</taxon>
        <taxon>Pseudomonadota</taxon>
        <taxon>Betaproteobacteria</taxon>
        <taxon>Burkholderiales</taxon>
        <taxon>Oxalobacteraceae</taxon>
        <taxon>Telluria group</taxon>
        <taxon>Massilia</taxon>
    </lineage>
</organism>
<feature type="chain" id="PRO_5045524358" description="Secreted protein" evidence="1">
    <location>
        <begin position="22"/>
        <end position="122"/>
    </location>
</feature>
<evidence type="ECO:0000256" key="1">
    <source>
        <dbReference type="SAM" id="SignalP"/>
    </source>
</evidence>
<dbReference type="RefSeq" id="WP_258812472.1">
    <property type="nucleotide sequence ID" value="NZ_JANUGU010000004.1"/>
</dbReference>
<proteinExistence type="predicted"/>